<proteinExistence type="predicted"/>
<protein>
    <submittedName>
        <fullName evidence="2">Uncharacterized protein</fullName>
    </submittedName>
</protein>
<reference evidence="2 3" key="1">
    <citation type="submission" date="2018-11" db="EMBL/GenBank/DDBJ databases">
        <authorList>
            <consortium name="Pathogen Informatics"/>
        </authorList>
    </citation>
    <scope>NUCLEOTIDE SEQUENCE [LARGE SCALE GENOMIC DNA]</scope>
</reference>
<sequence length="169" mass="19628">MTPLLPSCSYRLLYRFRGLIDYHWLNLSLLLAFVLFYWLFQLTRHNADWNSSTPPDDNSGIVVCASDWHAPIRATINGSYRLKLKVVVDPTVTTSRFDRFTSSKVVKYDRHPRLLSFEDMAEIEDQFWRLPVDQQVYQIYPQSLNMSDVVSRVTSCRAVPEVGSRDACC</sequence>
<keyword evidence="1" id="KW-0472">Membrane</keyword>
<dbReference type="EMBL" id="UYRU01082417">
    <property type="protein sequence ID" value="VDN32611.1"/>
    <property type="molecule type" value="Genomic_DNA"/>
</dbReference>
<accession>A0A3P7NQ05</accession>
<evidence type="ECO:0000313" key="3">
    <source>
        <dbReference type="Proteomes" id="UP000281553"/>
    </source>
</evidence>
<evidence type="ECO:0000256" key="1">
    <source>
        <dbReference type="SAM" id="Phobius"/>
    </source>
</evidence>
<organism evidence="2 3">
    <name type="scientific">Dibothriocephalus latus</name>
    <name type="common">Fish tapeworm</name>
    <name type="synonym">Diphyllobothrium latum</name>
    <dbReference type="NCBI Taxonomy" id="60516"/>
    <lineage>
        <taxon>Eukaryota</taxon>
        <taxon>Metazoa</taxon>
        <taxon>Spiralia</taxon>
        <taxon>Lophotrochozoa</taxon>
        <taxon>Platyhelminthes</taxon>
        <taxon>Cestoda</taxon>
        <taxon>Eucestoda</taxon>
        <taxon>Diphyllobothriidea</taxon>
        <taxon>Diphyllobothriidae</taxon>
        <taxon>Dibothriocephalus</taxon>
    </lineage>
</organism>
<name>A0A3P7NQ05_DIBLA</name>
<gene>
    <name evidence="2" type="ORF">DILT_LOCUS16014</name>
</gene>
<keyword evidence="1" id="KW-0812">Transmembrane</keyword>
<keyword evidence="3" id="KW-1185">Reference proteome</keyword>
<keyword evidence="1" id="KW-1133">Transmembrane helix</keyword>
<dbReference type="AlphaFoldDB" id="A0A3P7NQ05"/>
<dbReference type="Proteomes" id="UP000281553">
    <property type="component" value="Unassembled WGS sequence"/>
</dbReference>
<feature type="transmembrane region" description="Helical" evidence="1">
    <location>
        <begin position="22"/>
        <end position="40"/>
    </location>
</feature>
<evidence type="ECO:0000313" key="2">
    <source>
        <dbReference type="EMBL" id="VDN32611.1"/>
    </source>
</evidence>